<name>A0A1S4AUK4_TOBAC</name>
<gene>
    <name evidence="1" type="primary">LOC107801580</name>
</gene>
<dbReference type="OrthoDB" id="1246057at2759"/>
<organism evidence="1">
    <name type="scientific">Nicotiana tabacum</name>
    <name type="common">Common tobacco</name>
    <dbReference type="NCBI Taxonomy" id="4097"/>
    <lineage>
        <taxon>Eukaryota</taxon>
        <taxon>Viridiplantae</taxon>
        <taxon>Streptophyta</taxon>
        <taxon>Embryophyta</taxon>
        <taxon>Tracheophyta</taxon>
        <taxon>Spermatophyta</taxon>
        <taxon>Magnoliopsida</taxon>
        <taxon>eudicotyledons</taxon>
        <taxon>Gunneridae</taxon>
        <taxon>Pentapetalae</taxon>
        <taxon>asterids</taxon>
        <taxon>lamiids</taxon>
        <taxon>Solanales</taxon>
        <taxon>Solanaceae</taxon>
        <taxon>Nicotianoideae</taxon>
        <taxon>Nicotianeae</taxon>
        <taxon>Nicotiana</taxon>
    </lineage>
</organism>
<accession>A0A1S4AUK4</accession>
<dbReference type="KEGG" id="nta:107801580"/>
<dbReference type="InterPro" id="IPR017451">
    <property type="entry name" value="F-box-assoc_interact_dom"/>
</dbReference>
<protein>
    <submittedName>
        <fullName evidence="1">F-box protein CPR30-like</fullName>
    </submittedName>
</protein>
<evidence type="ECO:0000313" key="1">
    <source>
        <dbReference type="RefSeq" id="XP_016480412.1"/>
    </source>
</evidence>
<dbReference type="PaxDb" id="4097-A0A1S4AUK4"/>
<dbReference type="OMA" id="MVMFNIS"/>
<dbReference type="NCBIfam" id="TIGR01640">
    <property type="entry name" value="F_box_assoc_1"/>
    <property type="match status" value="1"/>
</dbReference>
<dbReference type="RefSeq" id="XP_016480412.1">
    <property type="nucleotide sequence ID" value="XM_016624926.1"/>
</dbReference>
<sequence length="208" mass="23487">MTDANEILALKSGSWRKIDRSSGRTDSSLLSIGERLTSLHGAFNWLGILSRLSMVMFNISDEMYGEIALPETICLLPLYKIKVDFDVGASVLGGNLCVYYTDERIFNLWVMKDYGVKESWTKLFVVPNNGILRIIPVYMFSDGEVLFGYEDWRKLTKIEYRIISGGSVGLSNRMWPLDCDDTDAVTIDNDGVDQFVYTESLISPKLGH</sequence>
<reference evidence="1" key="1">
    <citation type="submission" date="2025-08" db="UniProtKB">
        <authorList>
            <consortium name="RefSeq"/>
        </authorList>
    </citation>
    <scope>IDENTIFICATION</scope>
</reference>
<proteinExistence type="predicted"/>
<dbReference type="AlphaFoldDB" id="A0A1S4AUK4"/>